<keyword evidence="2" id="KW-1185">Reference proteome</keyword>
<dbReference type="RefSeq" id="WP_120461972.1">
    <property type="nucleotide sequence ID" value="NZ_BMIW01000034.1"/>
</dbReference>
<accession>A0ABQ1W3K0</accession>
<sequence>MKENNVANIEIKLLDLDAMVKLIKGAFSLELWYNLVELSDALLFKVNQRLRGMTVTDSEELITPPQRPLVYYYGYSLLMKGSALKNLGKYHEAKHCIENYSDLSWFEDLNDEGLEVVDYFRYVSYPNRLEIELTLGNFNVMSEFITFLRENPDEILYGVIAILKAANKHHINVDQELSIFAEQINELTHRRIDVNEVFDTLVCAYYAEQTQYCLNKQSYQEAIHYCFLLASLSLKYEKIKAFRKAVIWIEQLRSFTTSSQIDTYISILKGEWQNEEVSINGDPVHVSH</sequence>
<evidence type="ECO:0000313" key="2">
    <source>
        <dbReference type="Proteomes" id="UP000608420"/>
    </source>
</evidence>
<gene>
    <name evidence="1" type="ORF">GCM10010913_37920</name>
</gene>
<evidence type="ECO:0008006" key="3">
    <source>
        <dbReference type="Google" id="ProtNLM"/>
    </source>
</evidence>
<name>A0ABQ1W3K0_9BACL</name>
<dbReference type="EMBL" id="BMIW01000034">
    <property type="protein sequence ID" value="GGG12557.1"/>
    <property type="molecule type" value="Genomic_DNA"/>
</dbReference>
<proteinExistence type="predicted"/>
<evidence type="ECO:0000313" key="1">
    <source>
        <dbReference type="EMBL" id="GGG12557.1"/>
    </source>
</evidence>
<protein>
    <recommendedName>
        <fullName evidence="3">DNA-binding protein</fullName>
    </recommendedName>
</protein>
<comment type="caution">
    <text evidence="1">The sequence shown here is derived from an EMBL/GenBank/DDBJ whole genome shotgun (WGS) entry which is preliminary data.</text>
</comment>
<dbReference type="Proteomes" id="UP000608420">
    <property type="component" value="Unassembled WGS sequence"/>
</dbReference>
<reference evidence="2" key="1">
    <citation type="journal article" date="2019" name="Int. J. Syst. Evol. Microbiol.">
        <title>The Global Catalogue of Microorganisms (GCM) 10K type strain sequencing project: providing services to taxonomists for standard genome sequencing and annotation.</title>
        <authorList>
            <consortium name="The Broad Institute Genomics Platform"/>
            <consortium name="The Broad Institute Genome Sequencing Center for Infectious Disease"/>
            <person name="Wu L."/>
            <person name="Ma J."/>
        </authorList>
    </citation>
    <scope>NUCLEOTIDE SEQUENCE [LARGE SCALE GENOMIC DNA]</scope>
    <source>
        <strain evidence="2">CGMCC 1.15420</strain>
    </source>
</reference>
<organism evidence="1 2">
    <name type="scientific">Paenibacillus aceti</name>
    <dbReference type="NCBI Taxonomy" id="1820010"/>
    <lineage>
        <taxon>Bacteria</taxon>
        <taxon>Bacillati</taxon>
        <taxon>Bacillota</taxon>
        <taxon>Bacilli</taxon>
        <taxon>Bacillales</taxon>
        <taxon>Paenibacillaceae</taxon>
        <taxon>Paenibacillus</taxon>
    </lineage>
</organism>